<evidence type="ECO:0000256" key="7">
    <source>
        <dbReference type="PROSITE-ProRule" id="PRU00339"/>
    </source>
</evidence>
<dbReference type="SUPFAM" id="SSF48452">
    <property type="entry name" value="TPR-like"/>
    <property type="match status" value="2"/>
</dbReference>
<keyword evidence="4" id="KW-0677">Repeat</keyword>
<dbReference type="GO" id="GO:0019867">
    <property type="term" value="C:outer membrane"/>
    <property type="evidence" value="ECO:0007669"/>
    <property type="project" value="InterPro"/>
</dbReference>
<sequence length="1158" mass="128143">MRKFTLKRLGWAGLPLFLLSAAQAAVSPEQWLLEQIRLGEATHRDDLVKQSLYRLELMDPDNPNVIAARLRLSLRQGDQQQAQQQLDRLAKLAPDSGAYRDAKTEMMLASPEGRQQLQQARLLAAAGRIPEAVEAYHTLFGGTTPPSLDLAVEYWRLVARQPGQRKQAIARLQTLNQQYPGSGSLRNTLANLLFDDGQSQAGFLVVHQMLADVGTRSDAADIWLAQIDKMPVSDASVAQLQSFLLEFTDGDDATKARQKLTQQQALLADPAFRARTRGLALVDNGKGAVAIPDLKRALAEKPDDGEVLGALGQAYARQGNRAKALQLLEQAAQADTAGYNNSKWQSLIKTNRYWLLIKQGDNALQARQLGQAERFYRQAQGVDNTDGYAPLGLGDVAVARNDDAAAERFYQRTLRLDPGNGSALRGLVKIYQRQSPDKALAYLNQLPRNQRNAMRDTLQRLQADALQQEAETLEKQQQWAQAADKLRQALALTPDDVWLTYHLAKDLREAGQPAQADALFRALAQKHPADPQQVYACALYLSGSDRDDAALAQLNTLPKGQWDDNIRELAQRLQLNGVLQKANALRATGHEQEAIAYLQQQPANTRIDLTLADWALAREDYDDAQSRYQRVAQREPENADARLGEVETFIAQGKLGEARAGLSALKQPAGETPSLNTARRVANAWSEVGDASRADPMFRDIARQALTQPPGQDSALALRDVARYDVKQHQPQQALDIYRNAMVASQITPAVPRDNDTFTRLMRNNPADDWLKRGIRADAADLYRQQDVRITLDHDYWGSSGTKGYSDLTAQTTMLQADAPLYDGRMFLRTDYVQMDAGTFGGDGDGKYYDKFGTCAAQGCSGSNKQRANGASLAAGWSNDTWSADIGTTPLGFDVVDWVGGLSYSSDWNHIGWTVNAHRRPISSSQLSFSGRRDPNTGITWGGVRANGVSLSSSYDRGGANGVWGDLSADQLTGKNVADNNRVRLMGGYYYKLINEDNRRVSVGLSSMLWHYQKDLSGYTLGQGGYYSPQRYFSLAVPVNYRQRTENWSWDLGGSVSWSRSTTKDQERYPLQNLVPDSYADKDAIETGSTSSGFGYTLRAVVERRLSAHWTLGAGVDIQEAKDYTPSHALLYVRYSMAGWEGDLDMPPQPLIPYADFK</sequence>
<dbReference type="GO" id="GO:0030244">
    <property type="term" value="P:cellulose biosynthetic process"/>
    <property type="evidence" value="ECO:0007669"/>
    <property type="project" value="UniProtKB-KW"/>
</dbReference>
<dbReference type="UniPathway" id="UPA00694"/>
<dbReference type="SMART" id="SM00028">
    <property type="entry name" value="TPR"/>
    <property type="match status" value="5"/>
</dbReference>
<dbReference type="Gene3D" id="1.25.40.10">
    <property type="entry name" value="Tetratricopeptide repeat domain"/>
    <property type="match status" value="5"/>
</dbReference>
<dbReference type="InterPro" id="IPR008410">
    <property type="entry name" value="BCSC_C"/>
</dbReference>
<dbReference type="AlphaFoldDB" id="A0A370QU72"/>
<dbReference type="RefSeq" id="WP_115457995.1">
    <property type="nucleotide sequence ID" value="NZ_QRAP01000003.1"/>
</dbReference>
<dbReference type="PANTHER" id="PTHR12558:SF13">
    <property type="entry name" value="CELL DIVISION CYCLE PROTEIN 27 HOMOLOG"/>
    <property type="match status" value="1"/>
</dbReference>
<keyword evidence="5 7" id="KW-0802">TPR repeat</keyword>
<feature type="repeat" description="TPR" evidence="7">
    <location>
        <begin position="387"/>
        <end position="420"/>
    </location>
</feature>
<evidence type="ECO:0000256" key="9">
    <source>
        <dbReference type="SAM" id="SignalP"/>
    </source>
</evidence>
<proteinExistence type="predicted"/>
<evidence type="ECO:0000259" key="10">
    <source>
        <dbReference type="Pfam" id="PF05420"/>
    </source>
</evidence>
<dbReference type="Pfam" id="PF13432">
    <property type="entry name" value="TPR_16"/>
    <property type="match status" value="1"/>
</dbReference>
<keyword evidence="8" id="KW-0175">Coiled coil</keyword>
<dbReference type="Pfam" id="PF14559">
    <property type="entry name" value="TPR_19"/>
    <property type="match status" value="2"/>
</dbReference>
<keyword evidence="6" id="KW-0135">Cellulose biosynthesis</keyword>
<feature type="domain" description="Cellulose synthase operon C C-terminal" evidence="10">
    <location>
        <begin position="806"/>
        <end position="1137"/>
    </location>
</feature>
<evidence type="ECO:0000256" key="4">
    <source>
        <dbReference type="ARBA" id="ARBA00022737"/>
    </source>
</evidence>
<feature type="repeat" description="TPR" evidence="7">
    <location>
        <begin position="463"/>
        <end position="496"/>
    </location>
</feature>
<evidence type="ECO:0000313" key="12">
    <source>
        <dbReference type="Proteomes" id="UP000254848"/>
    </source>
</evidence>
<comment type="caution">
    <text evidence="11">The sequence shown here is derived from an EMBL/GenBank/DDBJ whole genome shotgun (WGS) entry which is preliminary data.</text>
</comment>
<evidence type="ECO:0000313" key="11">
    <source>
        <dbReference type="EMBL" id="RDK92806.1"/>
    </source>
</evidence>
<dbReference type="Pfam" id="PF05420">
    <property type="entry name" value="BCSC_C"/>
    <property type="match status" value="1"/>
</dbReference>
<reference evidence="11 12" key="1">
    <citation type="submission" date="2018-07" db="EMBL/GenBank/DDBJ databases">
        <title>Genomic Encyclopedia of Type Strains, Phase IV (KMG-IV): sequencing the most valuable type-strain genomes for metagenomic binning, comparative biology and taxonomic classification.</title>
        <authorList>
            <person name="Goeker M."/>
        </authorList>
    </citation>
    <scope>NUCLEOTIDE SEQUENCE [LARGE SCALE GENOMIC DNA]</scope>
    <source>
        <strain evidence="11 12">DSM 103736</strain>
    </source>
</reference>
<evidence type="ECO:0000256" key="5">
    <source>
        <dbReference type="ARBA" id="ARBA00022803"/>
    </source>
</evidence>
<dbReference type="PANTHER" id="PTHR12558">
    <property type="entry name" value="CELL DIVISION CYCLE 16,23,27"/>
    <property type="match status" value="1"/>
</dbReference>
<gene>
    <name evidence="11" type="ORF">C8D90_103198</name>
</gene>
<evidence type="ECO:0000256" key="3">
    <source>
        <dbReference type="ARBA" id="ARBA00022729"/>
    </source>
</evidence>
<accession>A0A370QU72</accession>
<keyword evidence="12" id="KW-1185">Reference proteome</keyword>
<feature type="chain" id="PRO_5016959679" evidence="9">
    <location>
        <begin position="25"/>
        <end position="1158"/>
    </location>
</feature>
<dbReference type="InterPro" id="IPR019734">
    <property type="entry name" value="TPR_rpt"/>
</dbReference>
<evidence type="ECO:0000256" key="1">
    <source>
        <dbReference type="ARBA" id="ARBA00003476"/>
    </source>
</evidence>
<feature type="coiled-coil region" evidence="8">
    <location>
        <begin position="451"/>
        <end position="483"/>
    </location>
</feature>
<feature type="repeat" description="TPR" evidence="7">
    <location>
        <begin position="305"/>
        <end position="338"/>
    </location>
</feature>
<dbReference type="InterPro" id="IPR011990">
    <property type="entry name" value="TPR-like_helical_dom_sf"/>
</dbReference>
<keyword evidence="3 9" id="KW-0732">Signal</keyword>
<dbReference type="NCBIfam" id="NF008520">
    <property type="entry name" value="PRK11447.1"/>
    <property type="match status" value="1"/>
</dbReference>
<dbReference type="Pfam" id="PF13174">
    <property type="entry name" value="TPR_6"/>
    <property type="match status" value="1"/>
</dbReference>
<dbReference type="PROSITE" id="PS50005">
    <property type="entry name" value="TPR"/>
    <property type="match status" value="3"/>
</dbReference>
<evidence type="ECO:0000256" key="2">
    <source>
        <dbReference type="ARBA" id="ARBA00005186"/>
    </source>
</evidence>
<dbReference type="Proteomes" id="UP000254848">
    <property type="component" value="Unassembled WGS sequence"/>
</dbReference>
<protein>
    <submittedName>
        <fullName evidence="11">Tetratricopeptide repeat protein</fullName>
    </submittedName>
</protein>
<evidence type="ECO:0000256" key="6">
    <source>
        <dbReference type="ARBA" id="ARBA00022916"/>
    </source>
</evidence>
<feature type="signal peptide" evidence="9">
    <location>
        <begin position="1"/>
        <end position="24"/>
    </location>
</feature>
<comment type="pathway">
    <text evidence="2">Glycan metabolism; bacterial cellulose biosynthesis.</text>
</comment>
<organism evidence="11 12">
    <name type="scientific">Enterobacillus tribolii</name>
    <dbReference type="NCBI Taxonomy" id="1487935"/>
    <lineage>
        <taxon>Bacteria</taxon>
        <taxon>Pseudomonadati</taxon>
        <taxon>Pseudomonadota</taxon>
        <taxon>Gammaproteobacteria</taxon>
        <taxon>Enterobacterales</taxon>
        <taxon>Hafniaceae</taxon>
        <taxon>Enterobacillus</taxon>
    </lineage>
</organism>
<name>A0A370QU72_9GAMM</name>
<dbReference type="EMBL" id="QRAP01000003">
    <property type="protein sequence ID" value="RDK92806.1"/>
    <property type="molecule type" value="Genomic_DNA"/>
</dbReference>
<dbReference type="OrthoDB" id="174989at2"/>
<comment type="function">
    <text evidence="1">Required for maximal bacterial cellulose synthesis.</text>
</comment>
<evidence type="ECO:0000256" key="8">
    <source>
        <dbReference type="SAM" id="Coils"/>
    </source>
</evidence>